<evidence type="ECO:0000256" key="1">
    <source>
        <dbReference type="SAM" id="SignalP"/>
    </source>
</evidence>
<dbReference type="Proteomes" id="UP000198406">
    <property type="component" value="Unassembled WGS sequence"/>
</dbReference>
<reference evidence="2 3" key="1">
    <citation type="journal article" date="2015" name="Plant Cell">
        <title>Oil accumulation by the oleaginous diatom Fistulifera solaris as revealed by the genome and transcriptome.</title>
        <authorList>
            <person name="Tanaka T."/>
            <person name="Maeda Y."/>
            <person name="Veluchamy A."/>
            <person name="Tanaka M."/>
            <person name="Abida H."/>
            <person name="Marechal E."/>
            <person name="Bowler C."/>
            <person name="Muto M."/>
            <person name="Sunaga Y."/>
            <person name="Tanaka M."/>
            <person name="Yoshino T."/>
            <person name="Taniguchi T."/>
            <person name="Fukuda Y."/>
            <person name="Nemoto M."/>
            <person name="Matsumoto M."/>
            <person name="Wong P.S."/>
            <person name="Aburatani S."/>
            <person name="Fujibuchi W."/>
        </authorList>
    </citation>
    <scope>NUCLEOTIDE SEQUENCE [LARGE SCALE GENOMIC DNA]</scope>
    <source>
        <strain evidence="2 3">JPCC DA0580</strain>
    </source>
</reference>
<proteinExistence type="predicted"/>
<dbReference type="OrthoDB" id="10265703at2759"/>
<protein>
    <recommendedName>
        <fullName evidence="4">N-acetyltransferase domain-containing protein</fullName>
    </recommendedName>
</protein>
<keyword evidence="3" id="KW-1185">Reference proteome</keyword>
<evidence type="ECO:0008006" key="4">
    <source>
        <dbReference type="Google" id="ProtNLM"/>
    </source>
</evidence>
<name>A0A1Z5K6R1_FISSO</name>
<organism evidence="2 3">
    <name type="scientific">Fistulifera solaris</name>
    <name type="common">Oleaginous diatom</name>
    <dbReference type="NCBI Taxonomy" id="1519565"/>
    <lineage>
        <taxon>Eukaryota</taxon>
        <taxon>Sar</taxon>
        <taxon>Stramenopiles</taxon>
        <taxon>Ochrophyta</taxon>
        <taxon>Bacillariophyta</taxon>
        <taxon>Bacillariophyceae</taxon>
        <taxon>Bacillariophycidae</taxon>
        <taxon>Naviculales</taxon>
        <taxon>Naviculaceae</taxon>
        <taxon>Fistulifera</taxon>
    </lineage>
</organism>
<evidence type="ECO:0000313" key="3">
    <source>
        <dbReference type="Proteomes" id="UP000198406"/>
    </source>
</evidence>
<dbReference type="AlphaFoldDB" id="A0A1Z5K6R1"/>
<keyword evidence="1" id="KW-0732">Signal</keyword>
<dbReference type="EMBL" id="BDSP01000173">
    <property type="protein sequence ID" value="GAX21909.1"/>
    <property type="molecule type" value="Genomic_DNA"/>
</dbReference>
<sequence length="561" mass="64585">MRFARRPCRVVLFGLLGFAFVYSFSVPPQLRPSQQKQIVKSLQEKQLQQQLILLTRQWSSHSSCTSPVDAYEELLQIRQQSSFIDPCSWEAPTLAVIKLCYRYYSQSNLTLQHSESYADWAYSVWQTLSPESLAARHVVLQIYSLQLQQAKESSQEPQPGDTRHSTTTTLWNQIIQLLSLSDHHPNAITTNVALLNSALAAAPTDYDAWRLYETTHTTTPWTTLSYNLLLGKLAPDRAVEFLETNMIPAQRYNRQSFEIVARAHPNDELLDRLRQLCMTCYNDESTNNKLCDDLFPLITVEKQSRERPPWPEHILQRWNDNNATSMKHFVVATHGPFILTAQPNRRSHTDLRLILWSTSHPRQKIGYMLLTTTESKDTLTTTSSLMGVYLDPQYRQHGLSKLFINAWIQLCRKAQLVPRTELIRKPLLCLVLQHSFGFVPDDTEGVDIEIYPPQREDASTNQIRVYSPTRCLEGIFSPWDVQREQLHLCVQRPLKTKGRIVRVHGRFVLPPTTASGDRSLDASHARNIWNCSLTKAELRTVLIGEDHNHKMSEKSLDPRFV</sequence>
<evidence type="ECO:0000313" key="2">
    <source>
        <dbReference type="EMBL" id="GAX21909.1"/>
    </source>
</evidence>
<dbReference type="InParanoid" id="A0A1Z5K6R1"/>
<feature type="signal peptide" evidence="1">
    <location>
        <begin position="1"/>
        <end position="23"/>
    </location>
</feature>
<comment type="caution">
    <text evidence="2">The sequence shown here is derived from an EMBL/GenBank/DDBJ whole genome shotgun (WGS) entry which is preliminary data.</text>
</comment>
<gene>
    <name evidence="2" type="ORF">FisN_30Hh112</name>
</gene>
<accession>A0A1Z5K6R1</accession>
<feature type="chain" id="PRO_5013165249" description="N-acetyltransferase domain-containing protein" evidence="1">
    <location>
        <begin position="24"/>
        <end position="561"/>
    </location>
</feature>